<evidence type="ECO:0000256" key="1">
    <source>
        <dbReference type="ARBA" id="ARBA00004241"/>
    </source>
</evidence>
<evidence type="ECO:0000256" key="2">
    <source>
        <dbReference type="ARBA" id="ARBA00023287"/>
    </source>
</evidence>
<name>A0A248TL52_9BACI</name>
<dbReference type="KEGG" id="bko:CKF48_16910"/>
<evidence type="ECO:0008006" key="6">
    <source>
        <dbReference type="Google" id="ProtNLM"/>
    </source>
</evidence>
<gene>
    <name evidence="4" type="ORF">CKF48_16910</name>
</gene>
<comment type="subcellular location">
    <subcellularLocation>
        <location evidence="1">Cell surface</location>
    </subcellularLocation>
</comment>
<evidence type="ECO:0000256" key="3">
    <source>
        <dbReference type="SAM" id="Phobius"/>
    </source>
</evidence>
<organism evidence="4 5">
    <name type="scientific">Cytobacillus kochii</name>
    <dbReference type="NCBI Taxonomy" id="859143"/>
    <lineage>
        <taxon>Bacteria</taxon>
        <taxon>Bacillati</taxon>
        <taxon>Bacillota</taxon>
        <taxon>Bacilli</taxon>
        <taxon>Bacillales</taxon>
        <taxon>Bacillaceae</taxon>
        <taxon>Cytobacillus</taxon>
    </lineage>
</organism>
<dbReference type="NCBIfam" id="TIGR02532">
    <property type="entry name" value="IV_pilin_GFxxxE"/>
    <property type="match status" value="1"/>
</dbReference>
<keyword evidence="3" id="KW-0472">Membrane</keyword>
<reference evidence="4 5" key="1">
    <citation type="submission" date="2017-08" db="EMBL/GenBank/DDBJ databases">
        <title>Complete Genome Sequence of Bacillus kochii Oregon-R-modENCODE STRAIN BDGP4, isolated from Drosophila melanogaster gut.</title>
        <authorList>
            <person name="Wan K.H."/>
            <person name="Yu C."/>
            <person name="Park S."/>
            <person name="Hammonds A.S."/>
            <person name="Booth B.W."/>
            <person name="Celniker S.E."/>
        </authorList>
    </citation>
    <scope>NUCLEOTIDE SEQUENCE [LARGE SCALE GENOMIC DNA]</scope>
    <source>
        <strain evidence="4 5">BDGP4</strain>
    </source>
</reference>
<keyword evidence="5" id="KW-1185">Reference proteome</keyword>
<protein>
    <recommendedName>
        <fullName evidence="6">Prepilin-type cleavage/methylation domain-containing protein</fullName>
    </recommendedName>
</protein>
<dbReference type="Proteomes" id="UP000215137">
    <property type="component" value="Chromosome"/>
</dbReference>
<dbReference type="GO" id="GO:0009986">
    <property type="term" value="C:cell surface"/>
    <property type="evidence" value="ECO:0007669"/>
    <property type="project" value="UniProtKB-SubCell"/>
</dbReference>
<keyword evidence="3" id="KW-0812">Transmembrane</keyword>
<dbReference type="EMBL" id="CP022983">
    <property type="protein sequence ID" value="ASV68820.1"/>
    <property type="molecule type" value="Genomic_DNA"/>
</dbReference>
<keyword evidence="3" id="KW-1133">Transmembrane helix</keyword>
<dbReference type="PROSITE" id="PS00409">
    <property type="entry name" value="PROKAR_NTER_METHYL"/>
    <property type="match status" value="1"/>
</dbReference>
<evidence type="ECO:0000313" key="4">
    <source>
        <dbReference type="EMBL" id="ASV68820.1"/>
    </source>
</evidence>
<dbReference type="Pfam" id="PF07963">
    <property type="entry name" value="N_methyl"/>
    <property type="match status" value="1"/>
</dbReference>
<accession>A0A248TL52</accession>
<dbReference type="InterPro" id="IPR012902">
    <property type="entry name" value="N_methyl_site"/>
</dbReference>
<keyword evidence="2" id="KW-0178">Competence</keyword>
<dbReference type="AlphaFoldDB" id="A0A248TL52"/>
<sequence>MFKLLKKQKGLTLIEVIVSLLLITIVLTAFISVFINANGQITRAENDFTALQLAEKALIEGKCGQETVDINDQEYVIKVIQKMVEEKAILKVTVSTGKEGDEPLEELYGISQLEGEGSRCK</sequence>
<proteinExistence type="predicted"/>
<evidence type="ECO:0000313" key="5">
    <source>
        <dbReference type="Proteomes" id="UP000215137"/>
    </source>
</evidence>
<dbReference type="GO" id="GO:0030420">
    <property type="term" value="P:establishment of competence for transformation"/>
    <property type="evidence" value="ECO:0007669"/>
    <property type="project" value="UniProtKB-KW"/>
</dbReference>
<feature type="transmembrane region" description="Helical" evidence="3">
    <location>
        <begin position="12"/>
        <end position="35"/>
    </location>
</feature>